<comment type="caution">
    <text evidence="5">The sequence shown here is derived from an EMBL/GenBank/DDBJ whole genome shotgun (WGS) entry which is preliminary data.</text>
</comment>
<reference evidence="5" key="1">
    <citation type="submission" date="2023-10" db="EMBL/GenBank/DDBJ databases">
        <title>Genome assemblies of two species of porcelain crab, Petrolisthes cinctipes and Petrolisthes manimaculis (Anomura: Porcellanidae).</title>
        <authorList>
            <person name="Angst P."/>
        </authorList>
    </citation>
    <scope>NUCLEOTIDE SEQUENCE</scope>
    <source>
        <strain evidence="5">PB745_01</strain>
        <tissue evidence="5">Gill</tissue>
    </source>
</reference>
<dbReference type="Proteomes" id="UP001286313">
    <property type="component" value="Unassembled WGS sequence"/>
</dbReference>
<dbReference type="PANTHER" id="PTHR20956">
    <property type="entry name" value="HEH2P"/>
    <property type="match status" value="1"/>
</dbReference>
<evidence type="ECO:0000313" key="6">
    <source>
        <dbReference type="Proteomes" id="UP001286313"/>
    </source>
</evidence>
<dbReference type="Pfam" id="PF04500">
    <property type="entry name" value="FLYWCH"/>
    <property type="match status" value="1"/>
</dbReference>
<gene>
    <name evidence="5" type="ORF">Pcinc_026445</name>
</gene>
<evidence type="ECO:0000256" key="2">
    <source>
        <dbReference type="ARBA" id="ARBA00022771"/>
    </source>
</evidence>
<keyword evidence="6" id="KW-1185">Reference proteome</keyword>
<dbReference type="EMBL" id="JAWQEG010003073">
    <property type="protein sequence ID" value="KAK3868147.1"/>
    <property type="molecule type" value="Genomic_DNA"/>
</dbReference>
<evidence type="ECO:0000313" key="5">
    <source>
        <dbReference type="EMBL" id="KAK3868147.1"/>
    </source>
</evidence>
<accession>A0AAE1KAB0</accession>
<protein>
    <recommendedName>
        <fullName evidence="4">FLYWCH-type domain-containing protein</fullName>
    </recommendedName>
</protein>
<organism evidence="5 6">
    <name type="scientific">Petrolisthes cinctipes</name>
    <name type="common">Flat porcelain crab</name>
    <dbReference type="NCBI Taxonomy" id="88211"/>
    <lineage>
        <taxon>Eukaryota</taxon>
        <taxon>Metazoa</taxon>
        <taxon>Ecdysozoa</taxon>
        <taxon>Arthropoda</taxon>
        <taxon>Crustacea</taxon>
        <taxon>Multicrustacea</taxon>
        <taxon>Malacostraca</taxon>
        <taxon>Eumalacostraca</taxon>
        <taxon>Eucarida</taxon>
        <taxon>Decapoda</taxon>
        <taxon>Pleocyemata</taxon>
        <taxon>Anomura</taxon>
        <taxon>Galatheoidea</taxon>
        <taxon>Porcellanidae</taxon>
        <taxon>Petrolisthes</taxon>
    </lineage>
</organism>
<dbReference type="InterPro" id="IPR007588">
    <property type="entry name" value="Znf_FLYWCH"/>
</dbReference>
<dbReference type="Gene3D" id="2.20.25.240">
    <property type="match status" value="1"/>
</dbReference>
<evidence type="ECO:0000256" key="3">
    <source>
        <dbReference type="ARBA" id="ARBA00022833"/>
    </source>
</evidence>
<feature type="domain" description="FLYWCH-type" evidence="4">
    <location>
        <begin position="109"/>
        <end position="167"/>
    </location>
</feature>
<proteinExistence type="predicted"/>
<dbReference type="PANTHER" id="PTHR20956:SF12">
    <property type="entry name" value="FLYWCH-TYPE DOMAIN-CONTAINING PROTEIN"/>
    <property type="match status" value="1"/>
</dbReference>
<dbReference type="GO" id="GO:0008270">
    <property type="term" value="F:zinc ion binding"/>
    <property type="evidence" value="ECO:0007669"/>
    <property type="project" value="UniProtKB-KW"/>
</dbReference>
<keyword evidence="2" id="KW-0863">Zinc-finger</keyword>
<evidence type="ECO:0000256" key="1">
    <source>
        <dbReference type="ARBA" id="ARBA00022723"/>
    </source>
</evidence>
<dbReference type="AlphaFoldDB" id="A0AAE1KAB0"/>
<sequence>MCGKWQHRKCDTGIPRADYWTAVKSGISIDWNCNTCTYTGEPTSHPVDDPATPAMEHEPHIPAVEQKSSIDDPPDLQMELEESLDDPAIHNNELQPESEITFQLFEKGTQRGRDKLVDSHGYNYNKKMQRSNVIHWQCTVRPKRNPCTALVTQRNGKFVKNNVLHNHSPSTGSDITTKVTLQVKKLAAQDLFKPASAIVDDVLLKETGNALCPSLPKPEHLARIANRQRQILRPTAKKPEI</sequence>
<name>A0AAE1KAB0_PETCI</name>
<keyword evidence="1" id="KW-0479">Metal-binding</keyword>
<keyword evidence="3" id="KW-0862">Zinc</keyword>
<evidence type="ECO:0000259" key="4">
    <source>
        <dbReference type="Pfam" id="PF04500"/>
    </source>
</evidence>